<evidence type="ECO:0000313" key="2">
    <source>
        <dbReference type="EMBL" id="KAF6326624.1"/>
    </source>
</evidence>
<dbReference type="AlphaFoldDB" id="A0A7J7VN83"/>
<proteinExistence type="predicted"/>
<name>A0A7J7VN83_PIPKU</name>
<feature type="compositionally biased region" description="Polar residues" evidence="1">
    <location>
        <begin position="1"/>
        <end position="11"/>
    </location>
</feature>
<dbReference type="Proteomes" id="UP000558488">
    <property type="component" value="Unassembled WGS sequence"/>
</dbReference>
<organism evidence="2 3">
    <name type="scientific">Pipistrellus kuhlii</name>
    <name type="common">Kuhl's pipistrelle</name>
    <dbReference type="NCBI Taxonomy" id="59472"/>
    <lineage>
        <taxon>Eukaryota</taxon>
        <taxon>Metazoa</taxon>
        <taxon>Chordata</taxon>
        <taxon>Craniata</taxon>
        <taxon>Vertebrata</taxon>
        <taxon>Euteleostomi</taxon>
        <taxon>Mammalia</taxon>
        <taxon>Eutheria</taxon>
        <taxon>Laurasiatheria</taxon>
        <taxon>Chiroptera</taxon>
        <taxon>Yangochiroptera</taxon>
        <taxon>Vespertilionidae</taxon>
        <taxon>Pipistrellus</taxon>
    </lineage>
</organism>
<protein>
    <submittedName>
        <fullName evidence="2">RAD54-like protein B</fullName>
    </submittedName>
</protein>
<evidence type="ECO:0000256" key="1">
    <source>
        <dbReference type="SAM" id="MobiDB-lite"/>
    </source>
</evidence>
<reference evidence="2 3" key="1">
    <citation type="journal article" date="2020" name="Nature">
        <title>Six reference-quality genomes reveal evolution of bat adaptations.</title>
        <authorList>
            <person name="Jebb D."/>
            <person name="Huang Z."/>
            <person name="Pippel M."/>
            <person name="Hughes G.M."/>
            <person name="Lavrichenko K."/>
            <person name="Devanna P."/>
            <person name="Winkler S."/>
            <person name="Jermiin L.S."/>
            <person name="Skirmuntt E.C."/>
            <person name="Katzourakis A."/>
            <person name="Burkitt-Gray L."/>
            <person name="Ray D.A."/>
            <person name="Sullivan K.A.M."/>
            <person name="Roscito J.G."/>
            <person name="Kirilenko B.M."/>
            <person name="Davalos L.M."/>
            <person name="Corthals A.P."/>
            <person name="Power M.L."/>
            <person name="Jones G."/>
            <person name="Ransome R.D."/>
            <person name="Dechmann D.K.N."/>
            <person name="Locatelli A.G."/>
            <person name="Puechmaille S.J."/>
            <person name="Fedrigo O."/>
            <person name="Jarvis E.D."/>
            <person name="Hiller M."/>
            <person name="Vernes S.C."/>
            <person name="Myers E.W."/>
            <person name="Teeling E.C."/>
        </authorList>
    </citation>
    <scope>NUCLEOTIDE SEQUENCE [LARGE SCALE GENOMIC DNA]</scope>
    <source>
        <strain evidence="2">MPipKuh1</strain>
        <tissue evidence="2">Flight muscle</tissue>
    </source>
</reference>
<feature type="region of interest" description="Disordered" evidence="1">
    <location>
        <begin position="1"/>
        <end position="39"/>
    </location>
</feature>
<sequence length="112" mass="12647">MRRSAAPSQLQGKPFKKPKFIPPTRSNPSLNEENTKLDPDIQLSEVAATNTFLQSQADPKIYSLNPLPAEDSGREMNHGETSALPAFHLHRTVQTWLRRLRLVPVHYSLFTA</sequence>
<comment type="caution">
    <text evidence="2">The sequence shown here is derived from an EMBL/GenBank/DDBJ whole genome shotgun (WGS) entry which is preliminary data.</text>
</comment>
<accession>A0A7J7VN83</accession>
<gene>
    <name evidence="2" type="ORF">mPipKuh1_014542</name>
</gene>
<feature type="region of interest" description="Disordered" evidence="1">
    <location>
        <begin position="59"/>
        <end position="79"/>
    </location>
</feature>
<keyword evidence="3" id="KW-1185">Reference proteome</keyword>
<dbReference type="EMBL" id="JACAGB010000014">
    <property type="protein sequence ID" value="KAF6326624.1"/>
    <property type="molecule type" value="Genomic_DNA"/>
</dbReference>
<evidence type="ECO:0000313" key="3">
    <source>
        <dbReference type="Proteomes" id="UP000558488"/>
    </source>
</evidence>